<dbReference type="PANTHER" id="PTHR33840">
    <property type="match status" value="1"/>
</dbReference>
<keyword evidence="3" id="KW-1185">Reference proteome</keyword>
<evidence type="ECO:0000313" key="2">
    <source>
        <dbReference type="EMBL" id="KAK2593189.1"/>
    </source>
</evidence>
<dbReference type="InterPro" id="IPR018712">
    <property type="entry name" value="Tle1-like_cat"/>
</dbReference>
<evidence type="ECO:0000313" key="3">
    <source>
        <dbReference type="Proteomes" id="UP001251528"/>
    </source>
</evidence>
<evidence type="ECO:0000259" key="1">
    <source>
        <dbReference type="Pfam" id="PF09994"/>
    </source>
</evidence>
<dbReference type="PANTHER" id="PTHR33840:SF1">
    <property type="entry name" value="TLE1 PHOSPHOLIPASE DOMAIN-CONTAINING PROTEIN"/>
    <property type="match status" value="1"/>
</dbReference>
<dbReference type="AlphaFoldDB" id="A0AAJ0FVC6"/>
<protein>
    <recommendedName>
        <fullName evidence="1">T6SS Phospholipase effector Tle1-like catalytic domain-containing protein</fullName>
    </recommendedName>
</protein>
<reference evidence="2" key="1">
    <citation type="submission" date="2023-06" db="EMBL/GenBank/DDBJ databases">
        <title>Conoideocrella luteorostrata (Hypocreales: Clavicipitaceae), a potential biocontrol fungus for elongate hemlock scale in United States Christmas tree production areas.</title>
        <authorList>
            <person name="Barrett H."/>
            <person name="Lovett B."/>
            <person name="Macias A.M."/>
            <person name="Stajich J.E."/>
            <person name="Kasson M.T."/>
        </authorList>
    </citation>
    <scope>NUCLEOTIDE SEQUENCE</scope>
    <source>
        <strain evidence="2">ARSEF 14590</strain>
    </source>
</reference>
<comment type="caution">
    <text evidence="2">The sequence shown here is derived from an EMBL/GenBank/DDBJ whole genome shotgun (WGS) entry which is preliminary data.</text>
</comment>
<accession>A0AAJ0FVC6</accession>
<dbReference type="Pfam" id="PF09994">
    <property type="entry name" value="T6SS_Tle1-like_cat"/>
    <property type="match status" value="1"/>
</dbReference>
<proteinExistence type="predicted"/>
<organism evidence="2 3">
    <name type="scientific">Conoideocrella luteorostrata</name>
    <dbReference type="NCBI Taxonomy" id="1105319"/>
    <lineage>
        <taxon>Eukaryota</taxon>
        <taxon>Fungi</taxon>
        <taxon>Dikarya</taxon>
        <taxon>Ascomycota</taxon>
        <taxon>Pezizomycotina</taxon>
        <taxon>Sordariomycetes</taxon>
        <taxon>Hypocreomycetidae</taxon>
        <taxon>Hypocreales</taxon>
        <taxon>Clavicipitaceae</taxon>
        <taxon>Conoideocrella</taxon>
    </lineage>
</organism>
<sequence length="249" mass="27467">MTEESASHIKTRIGFDGAGFSRGAFAARCLANFVDKVGLLWSRGLPFLWTICRSRKKWGEAGESDRPRWNTVLEQQLAALDYVRLSRIHIKVLAEWDPVSAMGLPLRPGNEKFSFVSHEVPSVIENAFVAVSLDEKRGSFKPSVWGRRANDETKVLQCGFVGCHSDIGGGNKDVGLSTVSLLWMVSEIENVTGADFQVPALLQFINPFQPPRIAFQKANASHGKRYHGSKPAMQLLNCAATSGMTVNIY</sequence>
<feature type="domain" description="T6SS Phospholipase effector Tle1-like catalytic" evidence="1">
    <location>
        <begin position="19"/>
        <end position="187"/>
    </location>
</feature>
<gene>
    <name evidence="2" type="ORF">QQS21_009118</name>
</gene>
<name>A0AAJ0FVC6_9HYPO</name>
<dbReference type="Proteomes" id="UP001251528">
    <property type="component" value="Unassembled WGS sequence"/>
</dbReference>
<dbReference type="EMBL" id="JASWJB010000224">
    <property type="protein sequence ID" value="KAK2593189.1"/>
    <property type="molecule type" value="Genomic_DNA"/>
</dbReference>